<keyword evidence="1" id="KW-0812">Transmembrane</keyword>
<sequence length="68" mass="7516">MGTRDGEVSLGTGQQCLYIPLHFLGIFYLCWGGRGNVREAKDSPAAPWSHALQTTVKVLILDVKIWSL</sequence>
<keyword evidence="3" id="KW-1185">Reference proteome</keyword>
<keyword evidence="1" id="KW-1133">Transmembrane helix</keyword>
<reference evidence="2 3" key="1">
    <citation type="submission" date="2021-06" db="EMBL/GenBank/DDBJ databases">
        <authorList>
            <person name="Palmer J.M."/>
        </authorList>
    </citation>
    <scope>NUCLEOTIDE SEQUENCE [LARGE SCALE GENOMIC DNA]</scope>
    <source>
        <strain evidence="2 3">CL_MEX2019</strain>
        <tissue evidence="2">Muscle</tissue>
    </source>
</reference>
<feature type="transmembrane region" description="Helical" evidence="1">
    <location>
        <begin position="12"/>
        <end position="31"/>
    </location>
</feature>
<evidence type="ECO:0000313" key="2">
    <source>
        <dbReference type="EMBL" id="MED6269894.1"/>
    </source>
</evidence>
<name>A0ABU7D6X4_9TELE</name>
<organism evidence="2 3">
    <name type="scientific">Characodon lateralis</name>
    <dbReference type="NCBI Taxonomy" id="208331"/>
    <lineage>
        <taxon>Eukaryota</taxon>
        <taxon>Metazoa</taxon>
        <taxon>Chordata</taxon>
        <taxon>Craniata</taxon>
        <taxon>Vertebrata</taxon>
        <taxon>Euteleostomi</taxon>
        <taxon>Actinopterygii</taxon>
        <taxon>Neopterygii</taxon>
        <taxon>Teleostei</taxon>
        <taxon>Neoteleostei</taxon>
        <taxon>Acanthomorphata</taxon>
        <taxon>Ovalentaria</taxon>
        <taxon>Atherinomorphae</taxon>
        <taxon>Cyprinodontiformes</taxon>
        <taxon>Goodeidae</taxon>
        <taxon>Characodon</taxon>
    </lineage>
</organism>
<dbReference type="Proteomes" id="UP001352852">
    <property type="component" value="Unassembled WGS sequence"/>
</dbReference>
<gene>
    <name evidence="2" type="ORF">CHARACLAT_004231</name>
</gene>
<proteinExistence type="predicted"/>
<comment type="caution">
    <text evidence="2">The sequence shown here is derived from an EMBL/GenBank/DDBJ whole genome shotgun (WGS) entry which is preliminary data.</text>
</comment>
<evidence type="ECO:0000256" key="1">
    <source>
        <dbReference type="SAM" id="Phobius"/>
    </source>
</evidence>
<dbReference type="EMBL" id="JAHUTJ010016587">
    <property type="protein sequence ID" value="MED6269894.1"/>
    <property type="molecule type" value="Genomic_DNA"/>
</dbReference>
<keyword evidence="1" id="KW-0472">Membrane</keyword>
<evidence type="ECO:0000313" key="3">
    <source>
        <dbReference type="Proteomes" id="UP001352852"/>
    </source>
</evidence>
<accession>A0ABU7D6X4</accession>
<protein>
    <submittedName>
        <fullName evidence="2">Uncharacterized protein</fullName>
    </submittedName>
</protein>